<evidence type="ECO:0000256" key="1">
    <source>
        <dbReference type="SAM" id="Phobius"/>
    </source>
</evidence>
<keyword evidence="1" id="KW-1133">Transmembrane helix</keyword>
<dbReference type="AlphaFoldDB" id="A0A971S0L4"/>
<name>A0A971S0L4_9BACT</name>
<sequence length="107" mass="11891">MKTPVQEAVAQVVFWTGMGCLPLAVILFGIAFRKKKAWQALSLFLLGGVAATHFMWYFMYLGRGLATKVGDFHPTPWLNFCPIGLGLAFVLAFIWFMKSGNASENQT</sequence>
<reference evidence="2" key="2">
    <citation type="submission" date="2020-01" db="EMBL/GenBank/DDBJ databases">
        <authorList>
            <person name="Campanaro S."/>
        </authorList>
    </citation>
    <scope>NUCLEOTIDE SEQUENCE</scope>
    <source>
        <strain evidence="2">AS06rmzACSIP_7</strain>
    </source>
</reference>
<feature type="transmembrane region" description="Helical" evidence="1">
    <location>
        <begin position="38"/>
        <end position="57"/>
    </location>
</feature>
<evidence type="ECO:0000313" key="3">
    <source>
        <dbReference type="Proteomes" id="UP000777265"/>
    </source>
</evidence>
<comment type="caution">
    <text evidence="2">The sequence shown here is derived from an EMBL/GenBank/DDBJ whole genome shotgun (WGS) entry which is preliminary data.</text>
</comment>
<dbReference type="Proteomes" id="UP000777265">
    <property type="component" value="Unassembled WGS sequence"/>
</dbReference>
<reference evidence="2" key="1">
    <citation type="journal article" date="2020" name="Biotechnol. Biofuels">
        <title>New insights from the biogas microbiome by comprehensive genome-resolved metagenomics of nearly 1600 species originating from multiple anaerobic digesters.</title>
        <authorList>
            <person name="Campanaro S."/>
            <person name="Treu L."/>
            <person name="Rodriguez-R L.M."/>
            <person name="Kovalovszki A."/>
            <person name="Ziels R.M."/>
            <person name="Maus I."/>
            <person name="Zhu X."/>
            <person name="Kougias P.G."/>
            <person name="Basile A."/>
            <person name="Luo G."/>
            <person name="Schluter A."/>
            <person name="Konstantinidis K.T."/>
            <person name="Angelidaki I."/>
        </authorList>
    </citation>
    <scope>NUCLEOTIDE SEQUENCE</scope>
    <source>
        <strain evidence="2">AS06rmzACSIP_7</strain>
    </source>
</reference>
<proteinExistence type="predicted"/>
<accession>A0A971S0L4</accession>
<protein>
    <submittedName>
        <fullName evidence="2">Uncharacterized protein</fullName>
    </submittedName>
</protein>
<gene>
    <name evidence="2" type="ORF">GXY80_08540</name>
</gene>
<dbReference type="EMBL" id="JAAYEE010000137">
    <property type="protein sequence ID" value="NLW35510.1"/>
    <property type="molecule type" value="Genomic_DNA"/>
</dbReference>
<feature type="transmembrane region" description="Helical" evidence="1">
    <location>
        <begin position="12"/>
        <end position="31"/>
    </location>
</feature>
<feature type="transmembrane region" description="Helical" evidence="1">
    <location>
        <begin position="77"/>
        <end position="97"/>
    </location>
</feature>
<dbReference type="PROSITE" id="PS51257">
    <property type="entry name" value="PROKAR_LIPOPROTEIN"/>
    <property type="match status" value="1"/>
</dbReference>
<evidence type="ECO:0000313" key="2">
    <source>
        <dbReference type="EMBL" id="NLW35510.1"/>
    </source>
</evidence>
<keyword evidence="1" id="KW-0812">Transmembrane</keyword>
<organism evidence="2 3">
    <name type="scientific">Syntrophorhabdus aromaticivorans</name>
    <dbReference type="NCBI Taxonomy" id="328301"/>
    <lineage>
        <taxon>Bacteria</taxon>
        <taxon>Pseudomonadati</taxon>
        <taxon>Thermodesulfobacteriota</taxon>
        <taxon>Syntrophorhabdia</taxon>
        <taxon>Syntrophorhabdales</taxon>
        <taxon>Syntrophorhabdaceae</taxon>
        <taxon>Syntrophorhabdus</taxon>
    </lineage>
</organism>
<keyword evidence="1" id="KW-0472">Membrane</keyword>